<sequence length="283" mass="31730">MNRHSPHFLPNPKYRVIHRTVIQKALQSHLPKEFPQRIIRVSFTDSDATDSSSDEDSVVVVPRFNRYVTEIRVENSGQAMARARAVGKSAGGGKGGQMWENGRKYVGVRKRAWSRWAAEIRDPLRKTRLWLGTYDTAEEAALAYDRAAVQIKGPDALTNFAGPRSRVKPDIYDGAMVDFRPTSVLSVQSTEEADAKGRSGLIQEGYSSLCEEESCLLDPLFLQYFFDVQSPAPLFFDDFVDLTNSLPSENVESISVDFSDDDFSSFKCDVESFLQDPCSSPPR</sequence>
<keyword evidence="5" id="KW-0010">Activator</keyword>
<keyword evidence="7" id="KW-0539">Nucleus</keyword>
<keyword evidence="3" id="KW-0805">Transcription regulation</keyword>
<dbReference type="GO" id="GO:0003677">
    <property type="term" value="F:DNA binding"/>
    <property type="evidence" value="ECO:0007669"/>
    <property type="project" value="UniProtKB-KW"/>
</dbReference>
<evidence type="ECO:0000256" key="5">
    <source>
        <dbReference type="ARBA" id="ARBA00023159"/>
    </source>
</evidence>
<protein>
    <recommendedName>
        <fullName evidence="9">AP2/ERF domain-containing protein</fullName>
    </recommendedName>
</protein>
<dbReference type="CDD" id="cd00018">
    <property type="entry name" value="AP2"/>
    <property type="match status" value="1"/>
</dbReference>
<organism evidence="10 11">
    <name type="scientific">Trapa natans</name>
    <name type="common">Water chestnut</name>
    <dbReference type="NCBI Taxonomy" id="22666"/>
    <lineage>
        <taxon>Eukaryota</taxon>
        <taxon>Viridiplantae</taxon>
        <taxon>Streptophyta</taxon>
        <taxon>Embryophyta</taxon>
        <taxon>Tracheophyta</taxon>
        <taxon>Spermatophyta</taxon>
        <taxon>Magnoliopsida</taxon>
        <taxon>eudicotyledons</taxon>
        <taxon>Gunneridae</taxon>
        <taxon>Pentapetalae</taxon>
        <taxon>rosids</taxon>
        <taxon>malvids</taxon>
        <taxon>Myrtales</taxon>
        <taxon>Lythraceae</taxon>
        <taxon>Trapa</taxon>
    </lineage>
</organism>
<dbReference type="EMBL" id="JAXQNO010000002">
    <property type="protein sequence ID" value="KAK4802759.1"/>
    <property type="molecule type" value="Genomic_DNA"/>
</dbReference>
<dbReference type="AlphaFoldDB" id="A0AAN7REB7"/>
<dbReference type="Pfam" id="PF00847">
    <property type="entry name" value="AP2"/>
    <property type="match status" value="1"/>
</dbReference>
<dbReference type="SMART" id="SM00380">
    <property type="entry name" value="AP2"/>
    <property type="match status" value="1"/>
</dbReference>
<evidence type="ECO:0000256" key="3">
    <source>
        <dbReference type="ARBA" id="ARBA00023015"/>
    </source>
</evidence>
<dbReference type="Proteomes" id="UP001346149">
    <property type="component" value="Unassembled WGS sequence"/>
</dbReference>
<dbReference type="PANTHER" id="PTHR31194:SF225">
    <property type="entry name" value="AP2 DOMAIN CLASS TRANSCRIPTION FACTOR"/>
    <property type="match status" value="1"/>
</dbReference>
<evidence type="ECO:0000259" key="9">
    <source>
        <dbReference type="PROSITE" id="PS51032"/>
    </source>
</evidence>
<dbReference type="FunFam" id="3.30.730.10:FF:000001">
    <property type="entry name" value="Ethylene-responsive transcription factor 2"/>
    <property type="match status" value="1"/>
</dbReference>
<dbReference type="SUPFAM" id="SSF54171">
    <property type="entry name" value="DNA-binding domain"/>
    <property type="match status" value="1"/>
</dbReference>
<accession>A0AAN7REB7</accession>
<dbReference type="PROSITE" id="PS51032">
    <property type="entry name" value="AP2_ERF"/>
    <property type="match status" value="1"/>
</dbReference>
<comment type="caution">
    <text evidence="10">The sequence shown here is derived from an EMBL/GenBank/DDBJ whole genome shotgun (WGS) entry which is preliminary data.</text>
</comment>
<comment type="similarity">
    <text evidence="8">Belongs to the AP2/ERF transcription factor family. ERF subfamily.</text>
</comment>
<evidence type="ECO:0000256" key="7">
    <source>
        <dbReference type="ARBA" id="ARBA00023242"/>
    </source>
</evidence>
<dbReference type="GO" id="GO:0009873">
    <property type="term" value="P:ethylene-activated signaling pathway"/>
    <property type="evidence" value="ECO:0007669"/>
    <property type="project" value="UniProtKB-KW"/>
</dbReference>
<keyword evidence="6" id="KW-0804">Transcription</keyword>
<keyword evidence="11" id="KW-1185">Reference proteome</keyword>
<dbReference type="InterPro" id="IPR036955">
    <property type="entry name" value="AP2/ERF_dom_sf"/>
</dbReference>
<dbReference type="InterPro" id="IPR016177">
    <property type="entry name" value="DNA-bd_dom_sf"/>
</dbReference>
<evidence type="ECO:0000313" key="11">
    <source>
        <dbReference type="Proteomes" id="UP001346149"/>
    </source>
</evidence>
<name>A0AAN7REB7_TRANT</name>
<feature type="domain" description="AP2/ERF" evidence="9">
    <location>
        <begin position="104"/>
        <end position="161"/>
    </location>
</feature>
<comment type="subcellular location">
    <subcellularLocation>
        <location evidence="1">Nucleus</location>
    </subcellularLocation>
</comment>
<dbReference type="InterPro" id="IPR001471">
    <property type="entry name" value="AP2/ERF_dom"/>
</dbReference>
<keyword evidence="2" id="KW-0936">Ethylene signaling pathway</keyword>
<dbReference type="Gene3D" id="3.30.730.10">
    <property type="entry name" value="AP2/ERF domain"/>
    <property type="match status" value="1"/>
</dbReference>
<dbReference type="PANTHER" id="PTHR31194">
    <property type="entry name" value="SHN SHINE , DNA BINDING / TRANSCRIPTION FACTOR"/>
    <property type="match status" value="1"/>
</dbReference>
<evidence type="ECO:0000256" key="2">
    <source>
        <dbReference type="ARBA" id="ARBA00022745"/>
    </source>
</evidence>
<evidence type="ECO:0000256" key="4">
    <source>
        <dbReference type="ARBA" id="ARBA00023125"/>
    </source>
</evidence>
<keyword evidence="4" id="KW-0238">DNA-binding</keyword>
<dbReference type="GO" id="GO:0005634">
    <property type="term" value="C:nucleus"/>
    <property type="evidence" value="ECO:0007669"/>
    <property type="project" value="UniProtKB-SubCell"/>
</dbReference>
<evidence type="ECO:0000256" key="8">
    <source>
        <dbReference type="ARBA" id="ARBA00024343"/>
    </source>
</evidence>
<evidence type="ECO:0000313" key="10">
    <source>
        <dbReference type="EMBL" id="KAK4802759.1"/>
    </source>
</evidence>
<dbReference type="GO" id="GO:0003700">
    <property type="term" value="F:DNA-binding transcription factor activity"/>
    <property type="evidence" value="ECO:0007669"/>
    <property type="project" value="InterPro"/>
</dbReference>
<gene>
    <name evidence="10" type="ORF">SAY86_000962</name>
</gene>
<evidence type="ECO:0000256" key="6">
    <source>
        <dbReference type="ARBA" id="ARBA00023163"/>
    </source>
</evidence>
<proteinExistence type="inferred from homology"/>
<dbReference type="InterPro" id="IPR050913">
    <property type="entry name" value="AP2/ERF_ERF"/>
</dbReference>
<dbReference type="PRINTS" id="PR00367">
    <property type="entry name" value="ETHRSPELEMNT"/>
</dbReference>
<evidence type="ECO:0000256" key="1">
    <source>
        <dbReference type="ARBA" id="ARBA00004123"/>
    </source>
</evidence>
<reference evidence="10 11" key="1">
    <citation type="journal article" date="2023" name="Hortic Res">
        <title>Pangenome of water caltrop reveals structural variations and asymmetric subgenome divergence after allopolyploidization.</title>
        <authorList>
            <person name="Zhang X."/>
            <person name="Chen Y."/>
            <person name="Wang L."/>
            <person name="Yuan Y."/>
            <person name="Fang M."/>
            <person name="Shi L."/>
            <person name="Lu R."/>
            <person name="Comes H.P."/>
            <person name="Ma Y."/>
            <person name="Chen Y."/>
            <person name="Huang G."/>
            <person name="Zhou Y."/>
            <person name="Zheng Z."/>
            <person name="Qiu Y."/>
        </authorList>
    </citation>
    <scope>NUCLEOTIDE SEQUENCE [LARGE SCALE GENOMIC DNA]</scope>
    <source>
        <strain evidence="10">F231</strain>
    </source>
</reference>